<dbReference type="InterPro" id="IPR001900">
    <property type="entry name" value="RNase_II/R"/>
</dbReference>
<keyword evidence="6 8" id="KW-0269">Exonuclease</keyword>
<evidence type="ECO:0000256" key="1">
    <source>
        <dbReference type="ARBA" id="ARBA00001849"/>
    </source>
</evidence>
<evidence type="ECO:0000256" key="2">
    <source>
        <dbReference type="ARBA" id="ARBA00004496"/>
    </source>
</evidence>
<keyword evidence="4 8" id="KW-0540">Nuclease</keyword>
<feature type="region of interest" description="Disordered" evidence="9">
    <location>
        <begin position="1"/>
        <end position="25"/>
    </location>
</feature>
<evidence type="ECO:0000259" key="10">
    <source>
        <dbReference type="PROSITE" id="PS50126"/>
    </source>
</evidence>
<dbReference type="RefSeq" id="WP_259053914.1">
    <property type="nucleotide sequence ID" value="NZ_JANUCT010000002.1"/>
</dbReference>
<dbReference type="InterPro" id="IPR013223">
    <property type="entry name" value="RNase_B_OB_dom"/>
</dbReference>
<dbReference type="AlphaFoldDB" id="A0AAE3HL12"/>
<comment type="subcellular location">
    <subcellularLocation>
        <location evidence="2 8">Cytoplasm</location>
    </subcellularLocation>
</comment>
<dbReference type="CDD" id="cd04471">
    <property type="entry name" value="S1_RNase_R"/>
    <property type="match status" value="1"/>
</dbReference>
<evidence type="ECO:0000256" key="6">
    <source>
        <dbReference type="ARBA" id="ARBA00022839"/>
    </source>
</evidence>
<dbReference type="NCBIfam" id="TIGR00358">
    <property type="entry name" value="3_prime_RNase"/>
    <property type="match status" value="1"/>
</dbReference>
<dbReference type="GO" id="GO:0008859">
    <property type="term" value="F:exoribonuclease II activity"/>
    <property type="evidence" value="ECO:0007669"/>
    <property type="project" value="UniProtKB-UniRule"/>
</dbReference>
<feature type="compositionally biased region" description="Basic and acidic residues" evidence="9">
    <location>
        <begin position="722"/>
        <end position="735"/>
    </location>
</feature>
<dbReference type="Proteomes" id="UP001204445">
    <property type="component" value="Unassembled WGS sequence"/>
</dbReference>
<dbReference type="EMBL" id="JANUCT010000002">
    <property type="protein sequence ID" value="MCS3902398.1"/>
    <property type="molecule type" value="Genomic_DNA"/>
</dbReference>
<keyword evidence="7 8" id="KW-0694">RNA-binding</keyword>
<keyword evidence="3 8" id="KW-0963">Cytoplasm</keyword>
<reference evidence="11" key="1">
    <citation type="submission" date="2022-08" db="EMBL/GenBank/DDBJ databases">
        <title>Genomic Encyclopedia of Type Strains, Phase III (KMG-III): the genomes of soil and plant-associated and newly described type strains.</title>
        <authorList>
            <person name="Whitman W."/>
        </authorList>
    </citation>
    <scope>NUCLEOTIDE SEQUENCE</scope>
    <source>
        <strain evidence="11">HMT 1</strain>
    </source>
</reference>
<dbReference type="Pfam" id="PF08206">
    <property type="entry name" value="OB_RNB"/>
    <property type="match status" value="1"/>
</dbReference>
<dbReference type="GO" id="GO:0006402">
    <property type="term" value="P:mRNA catabolic process"/>
    <property type="evidence" value="ECO:0007669"/>
    <property type="project" value="TreeGrafter"/>
</dbReference>
<dbReference type="Pfam" id="PF17876">
    <property type="entry name" value="CSD2"/>
    <property type="match status" value="1"/>
</dbReference>
<dbReference type="PROSITE" id="PS01175">
    <property type="entry name" value="RIBONUCLEASE_II"/>
    <property type="match status" value="1"/>
</dbReference>
<feature type="compositionally biased region" description="Basic residues" evidence="9">
    <location>
        <begin position="749"/>
        <end position="763"/>
    </location>
</feature>
<dbReference type="PANTHER" id="PTHR23355">
    <property type="entry name" value="RIBONUCLEASE"/>
    <property type="match status" value="1"/>
</dbReference>
<dbReference type="Pfam" id="PF00773">
    <property type="entry name" value="RNB"/>
    <property type="match status" value="1"/>
</dbReference>
<comment type="catalytic activity">
    <reaction evidence="1 8">
        <text>Exonucleolytic cleavage in the 3'- to 5'-direction to yield nucleoside 5'-phosphates.</text>
        <dbReference type="EC" id="3.1.13.1"/>
    </reaction>
</comment>
<evidence type="ECO:0000256" key="9">
    <source>
        <dbReference type="SAM" id="MobiDB-lite"/>
    </source>
</evidence>
<feature type="domain" description="S1 motif" evidence="10">
    <location>
        <begin position="643"/>
        <end position="724"/>
    </location>
</feature>
<dbReference type="NCBIfam" id="TIGR02063">
    <property type="entry name" value="RNase_R"/>
    <property type="match status" value="1"/>
</dbReference>
<dbReference type="InterPro" id="IPR012340">
    <property type="entry name" value="NA-bd_OB-fold"/>
</dbReference>
<dbReference type="GO" id="GO:0005829">
    <property type="term" value="C:cytosol"/>
    <property type="evidence" value="ECO:0007669"/>
    <property type="project" value="TreeGrafter"/>
</dbReference>
<dbReference type="GO" id="GO:0003723">
    <property type="term" value="F:RNA binding"/>
    <property type="evidence" value="ECO:0007669"/>
    <property type="project" value="UniProtKB-UniRule"/>
</dbReference>
<evidence type="ECO:0000256" key="7">
    <source>
        <dbReference type="ARBA" id="ARBA00022884"/>
    </source>
</evidence>
<dbReference type="InterPro" id="IPR022966">
    <property type="entry name" value="RNase_II/R_CS"/>
</dbReference>
<dbReference type="SMART" id="SM00357">
    <property type="entry name" value="CSP"/>
    <property type="match status" value="2"/>
</dbReference>
<comment type="function">
    <text evidence="8">3'-5' exoribonuclease that releases 5'-nucleoside monophosphates and is involved in maturation of structured RNAs.</text>
</comment>
<evidence type="ECO:0000313" key="11">
    <source>
        <dbReference type="EMBL" id="MCS3902398.1"/>
    </source>
</evidence>
<dbReference type="InterPro" id="IPR050180">
    <property type="entry name" value="RNR_Ribonuclease"/>
</dbReference>
<dbReference type="InterPro" id="IPR004476">
    <property type="entry name" value="RNase_II/RNase_R"/>
</dbReference>
<accession>A0AAE3HL12</accession>
<dbReference type="Gene3D" id="2.40.50.140">
    <property type="entry name" value="Nucleic acid-binding proteins"/>
    <property type="match status" value="3"/>
</dbReference>
<comment type="similarity">
    <text evidence="8">Belongs to the RNR ribonuclease family. RNase R subfamily.</text>
</comment>
<dbReference type="InterPro" id="IPR040476">
    <property type="entry name" value="CSD2"/>
</dbReference>
<keyword evidence="5 8" id="KW-0378">Hydrolase</keyword>
<dbReference type="SMART" id="SM00955">
    <property type="entry name" value="RNB"/>
    <property type="match status" value="1"/>
</dbReference>
<dbReference type="SUPFAM" id="SSF50249">
    <property type="entry name" value="Nucleic acid-binding proteins"/>
    <property type="match status" value="4"/>
</dbReference>
<dbReference type="EC" id="3.1.13.1" evidence="8"/>
<dbReference type="PANTHER" id="PTHR23355:SF9">
    <property type="entry name" value="DIS3-LIKE EXONUCLEASE 2"/>
    <property type="match status" value="1"/>
</dbReference>
<proteinExistence type="inferred from homology"/>
<organism evidence="11 12">
    <name type="scientific">Methylohalomonas lacus</name>
    <dbReference type="NCBI Taxonomy" id="398773"/>
    <lineage>
        <taxon>Bacteria</taxon>
        <taxon>Pseudomonadati</taxon>
        <taxon>Pseudomonadota</taxon>
        <taxon>Gammaproteobacteria</taxon>
        <taxon>Methylohalomonadales</taxon>
        <taxon>Methylohalomonadaceae</taxon>
        <taxon>Methylohalomonas</taxon>
    </lineage>
</organism>
<protein>
    <recommendedName>
        <fullName evidence="8">Ribonuclease R</fullName>
        <shortName evidence="8">RNase R</shortName>
        <ecNumber evidence="8">3.1.13.1</ecNumber>
    </recommendedName>
</protein>
<dbReference type="Pfam" id="PF00575">
    <property type="entry name" value="S1"/>
    <property type="match status" value="1"/>
</dbReference>
<dbReference type="InterPro" id="IPR011129">
    <property type="entry name" value="CSD"/>
</dbReference>
<evidence type="ECO:0000256" key="5">
    <source>
        <dbReference type="ARBA" id="ARBA00022801"/>
    </source>
</evidence>
<dbReference type="InterPro" id="IPR011805">
    <property type="entry name" value="RNase_R"/>
</dbReference>
<evidence type="ECO:0000256" key="8">
    <source>
        <dbReference type="HAMAP-Rule" id="MF_01895"/>
    </source>
</evidence>
<feature type="region of interest" description="Disordered" evidence="9">
    <location>
        <begin position="722"/>
        <end position="770"/>
    </location>
</feature>
<evidence type="ECO:0000313" key="12">
    <source>
        <dbReference type="Proteomes" id="UP001204445"/>
    </source>
</evidence>
<evidence type="ECO:0000256" key="3">
    <source>
        <dbReference type="ARBA" id="ARBA00022490"/>
    </source>
</evidence>
<keyword evidence="12" id="KW-1185">Reference proteome</keyword>
<dbReference type="InterPro" id="IPR003029">
    <property type="entry name" value="S1_domain"/>
</dbReference>
<dbReference type="PROSITE" id="PS50126">
    <property type="entry name" value="S1"/>
    <property type="match status" value="1"/>
</dbReference>
<evidence type="ECO:0000256" key="4">
    <source>
        <dbReference type="ARBA" id="ARBA00022722"/>
    </source>
</evidence>
<comment type="caution">
    <text evidence="11">The sequence shown here is derived from an EMBL/GenBank/DDBJ whole genome shotgun (WGS) entry which is preliminary data.</text>
</comment>
<dbReference type="SMART" id="SM00316">
    <property type="entry name" value="S1"/>
    <property type="match status" value="1"/>
</dbReference>
<sequence length="770" mass="86965">MSTRKKKKAPQQGSDGRRETRSLSLESQQRVLDYLREAGKPRAIDRLAADLELDSDKQRQQLEQTLGELVAQGIILRNRRDQVGLADKMDLIRGRIIGHPDGFGFLVPDQGGEDLYMSPREMRTLLHGDRILASVAGIDRRGRRLGALVEVLERANQKIVGRYFHEHGIGFVSPDNRRINQDILIPPEHTADADHGQFVVAEITAQPEKKRQPLGKIVKVLGDHLAPGMAVEVAIHAFSLPHEWPAAVEREAAKVPDKVSEQEYAGREDLRAKPLVTIDGEDARDFDDAVYCERDGDGWRLWVCIADVSHYVKPDSALDNEARQRGNSVYFPGQVIPMLPEVLSNEICSLKPEVERLCMACEMQVDSRGEVTGKRFYPAVMRSAARLTYSEVGSVLAGEPRSLPPAKQDVIPHLENLYALYQLMHARREHHGLLEFASTETKLVFNEDGHVDDVIVIERNDAHRIIEEFMLAANVATGEFLTEQKIPTLYRVHDTPKEEKLEDLRKLLGEMGITLGGGDNPDASDYARVIEQIQGRENAHTIETVLLRSMPMAVYSPENLGHFGLNFPVYAHFTSPIRRYPDLLVHRGIRHALAGKPAGDFDYGWDDMQTLGDHCSMTERRADEATRDAILRYKCEFMRDRIGEAFDAIITGVTNFGIFVEMADVYTEGLVHVTALRNDYYHFDPVAHQLTGERSGRTYRLADRVRVRVMRVDVDERKIDLELADSPQKEGDAGKAAKPAQNQDDKTEKKKKKRRRRKRKRTGKKPDADA</sequence>
<name>A0AAE3HL12_9GAMM</name>
<gene>
    <name evidence="8" type="primary">rnr</name>
    <name evidence="11" type="ORF">J2T55_000394</name>
</gene>
<dbReference type="HAMAP" id="MF_01895">
    <property type="entry name" value="RNase_R"/>
    <property type="match status" value="1"/>
</dbReference>